<sequence length="84" mass="8341">MAQKASPSFTIASILAAVAAIASFFQGATLGLLLALVAIVFGLIGVVLSLSARKRGGIVSFTAVIIGGIGIVAAIIKALIYLIG</sequence>
<keyword evidence="3" id="KW-1185">Reference proteome</keyword>
<proteinExistence type="predicted"/>
<comment type="caution">
    <text evidence="2">The sequence shown here is derived from an EMBL/GenBank/DDBJ whole genome shotgun (WGS) entry which is preliminary data.</text>
</comment>
<organism evidence="2 3">
    <name type="scientific">Haloferula sargassicola</name>
    <dbReference type="NCBI Taxonomy" id="490096"/>
    <lineage>
        <taxon>Bacteria</taxon>
        <taxon>Pseudomonadati</taxon>
        <taxon>Verrucomicrobiota</taxon>
        <taxon>Verrucomicrobiia</taxon>
        <taxon>Verrucomicrobiales</taxon>
        <taxon>Verrucomicrobiaceae</taxon>
        <taxon>Haloferula</taxon>
    </lineage>
</organism>
<keyword evidence="1" id="KW-0812">Transmembrane</keyword>
<feature type="transmembrane region" description="Helical" evidence="1">
    <location>
        <begin position="58"/>
        <end position="83"/>
    </location>
</feature>
<accession>A0ABP9UHY8</accession>
<reference evidence="2 3" key="1">
    <citation type="submission" date="2024-02" db="EMBL/GenBank/DDBJ databases">
        <title>Haloferula sargassicola NBRC 104335.</title>
        <authorList>
            <person name="Ichikawa N."/>
            <person name="Katano-Makiyama Y."/>
            <person name="Hidaka K."/>
        </authorList>
    </citation>
    <scope>NUCLEOTIDE SEQUENCE [LARGE SCALE GENOMIC DNA]</scope>
    <source>
        <strain evidence="2 3">NBRC 104335</strain>
    </source>
</reference>
<evidence type="ECO:0000313" key="3">
    <source>
        <dbReference type="Proteomes" id="UP001476282"/>
    </source>
</evidence>
<dbReference type="RefSeq" id="WP_353565428.1">
    <property type="nucleotide sequence ID" value="NZ_BAABRI010000002.1"/>
</dbReference>
<protein>
    <recommendedName>
        <fullName evidence="4">DUF4190 domain-containing protein</fullName>
    </recommendedName>
</protein>
<evidence type="ECO:0000313" key="2">
    <source>
        <dbReference type="EMBL" id="GAA5481273.1"/>
    </source>
</evidence>
<dbReference type="EMBL" id="BAABRI010000002">
    <property type="protein sequence ID" value="GAA5481273.1"/>
    <property type="molecule type" value="Genomic_DNA"/>
</dbReference>
<evidence type="ECO:0000256" key="1">
    <source>
        <dbReference type="SAM" id="Phobius"/>
    </source>
</evidence>
<keyword evidence="1" id="KW-0472">Membrane</keyword>
<name>A0ABP9UHY8_9BACT</name>
<feature type="transmembrane region" description="Helical" evidence="1">
    <location>
        <begin position="7"/>
        <end position="25"/>
    </location>
</feature>
<keyword evidence="1" id="KW-1133">Transmembrane helix</keyword>
<evidence type="ECO:0008006" key="4">
    <source>
        <dbReference type="Google" id="ProtNLM"/>
    </source>
</evidence>
<feature type="transmembrane region" description="Helical" evidence="1">
    <location>
        <begin position="31"/>
        <end position="51"/>
    </location>
</feature>
<dbReference type="Proteomes" id="UP001476282">
    <property type="component" value="Unassembled WGS sequence"/>
</dbReference>
<gene>
    <name evidence="2" type="ORF">Hsar01_00480</name>
</gene>